<gene>
    <name evidence="4" type="ORF">D6D01_00997</name>
</gene>
<organism evidence="4 5">
    <name type="scientific">Aureobasidium pullulans</name>
    <name type="common">Black yeast</name>
    <name type="synonym">Pullularia pullulans</name>
    <dbReference type="NCBI Taxonomy" id="5580"/>
    <lineage>
        <taxon>Eukaryota</taxon>
        <taxon>Fungi</taxon>
        <taxon>Dikarya</taxon>
        <taxon>Ascomycota</taxon>
        <taxon>Pezizomycotina</taxon>
        <taxon>Dothideomycetes</taxon>
        <taxon>Dothideomycetidae</taxon>
        <taxon>Dothideales</taxon>
        <taxon>Saccotheciaceae</taxon>
        <taxon>Aureobasidium</taxon>
    </lineage>
</organism>
<evidence type="ECO:0000313" key="5">
    <source>
        <dbReference type="Proteomes" id="UP000306584"/>
    </source>
</evidence>
<keyword evidence="3" id="KW-0808">Transferase</keyword>
<dbReference type="EMBL" id="QZBD01000015">
    <property type="protein sequence ID" value="THY35832.1"/>
    <property type="molecule type" value="Genomic_DNA"/>
</dbReference>
<name>A0A4S9M1L3_AURPU</name>
<evidence type="ECO:0000256" key="3">
    <source>
        <dbReference type="PIRNR" id="PIRNR006221"/>
    </source>
</evidence>
<dbReference type="InterPro" id="IPR016477">
    <property type="entry name" value="Fructo-/Ketosamine-3-kinase"/>
</dbReference>
<comment type="caution">
    <text evidence="4">The sequence shown here is derived from an EMBL/GenBank/DDBJ whole genome shotgun (WGS) entry which is preliminary data.</text>
</comment>
<dbReference type="SUPFAM" id="SSF56112">
    <property type="entry name" value="Protein kinase-like (PK-like)"/>
    <property type="match status" value="1"/>
</dbReference>
<evidence type="ECO:0000256" key="2">
    <source>
        <dbReference type="ARBA" id="ARBA00048655"/>
    </source>
</evidence>
<evidence type="ECO:0000256" key="1">
    <source>
        <dbReference type="ARBA" id="ARBA00011961"/>
    </source>
</evidence>
<comment type="similarity">
    <text evidence="3">Belongs to the fructosamine kinase family.</text>
</comment>
<proteinExistence type="inferred from homology"/>
<dbReference type="InterPro" id="IPR011009">
    <property type="entry name" value="Kinase-like_dom_sf"/>
</dbReference>
<sequence>MLSSDILNKSTKMTIDSAVAQLLSLDPKETTVSGSGGSSFSSTSKITTKLGDGTEKQFFMKTGSGKEASVMFEGEHASLSAIHNAVPTLCPQSYGHGTLADSPSKHFLVTDFLDLSGRRGSSTSSSAPSLAVKLARLHSTPAPPPPGESSPKFGFPATTCCGETPQDNSFKSSWAEFYAENRLMFILKRSEKTNGPDEDLRSMIEKTCKKVVPRLIGDDHLNGGNGVTPVIVHGDLWSGNASAGKLPGMETPEDVVFDSSACYAHSEFELGIMKMFGGFGGSFLKEYHELLPKTEPAEEYSDRVALYELYHHLNHHAMFGGGYKSGAMSIMRNLISIYGD</sequence>
<dbReference type="PANTHER" id="PTHR12149">
    <property type="entry name" value="FRUCTOSAMINE 3 KINASE-RELATED PROTEIN"/>
    <property type="match status" value="1"/>
</dbReference>
<comment type="catalytic activity">
    <reaction evidence="2">
        <text>N(6)-D-ribulosyl-L-lysyl-[protein] + ATP = N(6)-(3-O-phospho-D-ribulosyl)-L-lysyl-[protein] + ADP + H(+)</text>
        <dbReference type="Rhea" id="RHEA:48432"/>
        <dbReference type="Rhea" id="RHEA-COMP:12103"/>
        <dbReference type="Rhea" id="RHEA-COMP:12104"/>
        <dbReference type="ChEBI" id="CHEBI:15378"/>
        <dbReference type="ChEBI" id="CHEBI:30616"/>
        <dbReference type="ChEBI" id="CHEBI:90418"/>
        <dbReference type="ChEBI" id="CHEBI:90420"/>
        <dbReference type="ChEBI" id="CHEBI:456216"/>
        <dbReference type="EC" id="2.7.1.172"/>
    </reaction>
    <physiologicalReaction direction="left-to-right" evidence="2">
        <dbReference type="Rhea" id="RHEA:48433"/>
    </physiologicalReaction>
</comment>
<dbReference type="Gene3D" id="3.90.1200.10">
    <property type="match status" value="1"/>
</dbReference>
<dbReference type="Pfam" id="PF03881">
    <property type="entry name" value="Fructosamin_kin"/>
    <property type="match status" value="1"/>
</dbReference>
<dbReference type="FunFam" id="3.90.1200.10:FF:000018">
    <property type="entry name" value="Fructosamine-3-kinase, putative"/>
    <property type="match status" value="1"/>
</dbReference>
<protein>
    <recommendedName>
        <fullName evidence="1">protein-ribulosamine 3-kinase</fullName>
        <ecNumber evidence="1">2.7.1.172</ecNumber>
    </recommendedName>
</protein>
<dbReference type="Proteomes" id="UP000306584">
    <property type="component" value="Unassembled WGS sequence"/>
</dbReference>
<dbReference type="GO" id="GO:0102193">
    <property type="term" value="F:protein-ribulosamine 3-kinase activity"/>
    <property type="evidence" value="ECO:0007669"/>
    <property type="project" value="UniProtKB-EC"/>
</dbReference>
<dbReference type="PIRSF" id="PIRSF006221">
    <property type="entry name" value="Ketosamine-3-kinase"/>
    <property type="match status" value="1"/>
</dbReference>
<dbReference type="AlphaFoldDB" id="A0A4S9M1L3"/>
<accession>A0A4S9M1L3</accession>
<keyword evidence="3 4" id="KW-0418">Kinase</keyword>
<reference evidence="4 5" key="1">
    <citation type="submission" date="2018-10" db="EMBL/GenBank/DDBJ databases">
        <title>Fifty Aureobasidium pullulans genomes reveal a recombining polyextremotolerant generalist.</title>
        <authorList>
            <person name="Gostincar C."/>
            <person name="Turk M."/>
            <person name="Zajc J."/>
            <person name="Gunde-Cimerman N."/>
        </authorList>
    </citation>
    <scope>NUCLEOTIDE SEQUENCE [LARGE SCALE GENOMIC DNA]</scope>
    <source>
        <strain evidence="4 5">EXF-6604</strain>
    </source>
</reference>
<dbReference type="EC" id="2.7.1.172" evidence="1"/>
<dbReference type="GO" id="GO:0016301">
    <property type="term" value="F:kinase activity"/>
    <property type="evidence" value="ECO:0007669"/>
    <property type="project" value="UniProtKB-UniRule"/>
</dbReference>
<evidence type="ECO:0000313" key="4">
    <source>
        <dbReference type="EMBL" id="THY35832.1"/>
    </source>
</evidence>
<dbReference type="PANTHER" id="PTHR12149:SF8">
    <property type="entry name" value="PROTEIN-RIBULOSAMINE 3-KINASE"/>
    <property type="match status" value="1"/>
</dbReference>